<keyword evidence="4" id="KW-1185">Reference proteome</keyword>
<dbReference type="PANTHER" id="PTHR35174">
    <property type="entry name" value="BLL7171 PROTEIN-RELATED"/>
    <property type="match status" value="1"/>
</dbReference>
<evidence type="ECO:0000259" key="2">
    <source>
        <dbReference type="Pfam" id="PF03795"/>
    </source>
</evidence>
<dbReference type="RefSeq" id="WP_275681909.1">
    <property type="nucleotide sequence ID" value="NZ_JAJLJH010000001.1"/>
</dbReference>
<evidence type="ECO:0000313" key="4">
    <source>
        <dbReference type="Proteomes" id="UP001139353"/>
    </source>
</evidence>
<comment type="similarity">
    <text evidence="1">Belongs to the YciI family.</text>
</comment>
<dbReference type="SUPFAM" id="SSF54909">
    <property type="entry name" value="Dimeric alpha+beta barrel"/>
    <property type="match status" value="1"/>
</dbReference>
<gene>
    <name evidence="3" type="ORF">LPC04_02815</name>
</gene>
<evidence type="ECO:0000256" key="1">
    <source>
        <dbReference type="ARBA" id="ARBA00007689"/>
    </source>
</evidence>
<dbReference type="EMBL" id="JAJLJH010000001">
    <property type="protein sequence ID" value="MCK9684634.1"/>
    <property type="molecule type" value="Genomic_DNA"/>
</dbReference>
<dbReference type="AlphaFoldDB" id="A0A9X2C0D0"/>
<reference evidence="3" key="1">
    <citation type="submission" date="2021-11" db="EMBL/GenBank/DDBJ databases">
        <title>BS-T2-15 a new species belonging to the Comamonadaceae family isolated from the soil of a French oak forest.</title>
        <authorList>
            <person name="Mieszkin S."/>
            <person name="Alain K."/>
        </authorList>
    </citation>
    <scope>NUCLEOTIDE SEQUENCE</scope>
    <source>
        <strain evidence="3">BS-T2-15</strain>
    </source>
</reference>
<evidence type="ECO:0000313" key="3">
    <source>
        <dbReference type="EMBL" id="MCK9684634.1"/>
    </source>
</evidence>
<accession>A0A9X2C0D0</accession>
<organism evidence="3 4">
    <name type="scientific">Scleromatobacter humisilvae</name>
    <dbReference type="NCBI Taxonomy" id="2897159"/>
    <lineage>
        <taxon>Bacteria</taxon>
        <taxon>Pseudomonadati</taxon>
        <taxon>Pseudomonadota</taxon>
        <taxon>Betaproteobacteria</taxon>
        <taxon>Burkholderiales</taxon>
        <taxon>Sphaerotilaceae</taxon>
        <taxon>Scleromatobacter</taxon>
    </lineage>
</organism>
<dbReference type="Gene3D" id="3.30.70.1060">
    <property type="entry name" value="Dimeric alpha+beta barrel"/>
    <property type="match status" value="1"/>
</dbReference>
<dbReference type="Pfam" id="PF03795">
    <property type="entry name" value="YCII"/>
    <property type="match status" value="1"/>
</dbReference>
<sequence length="114" mass="12723">MILVKSNPDLEARIAATSDAQMQAQMAEMEAFNDELRNAGVLKDCDGLRPTSEARRVHFDGASRTVVEGPFTGDLVAGYWLWELPSMDEAVAWVRRCPNPMSAPSDIEIRQVWD</sequence>
<dbReference type="PANTHER" id="PTHR35174:SF4">
    <property type="entry name" value="BLL7163 PROTEIN"/>
    <property type="match status" value="1"/>
</dbReference>
<feature type="domain" description="YCII-related" evidence="2">
    <location>
        <begin position="1"/>
        <end position="113"/>
    </location>
</feature>
<protein>
    <submittedName>
        <fullName evidence="3">YciI family protein</fullName>
    </submittedName>
</protein>
<comment type="caution">
    <text evidence="3">The sequence shown here is derived from an EMBL/GenBank/DDBJ whole genome shotgun (WGS) entry which is preliminary data.</text>
</comment>
<proteinExistence type="inferred from homology"/>
<name>A0A9X2C0D0_9BURK</name>
<dbReference type="InterPro" id="IPR011008">
    <property type="entry name" value="Dimeric_a/b-barrel"/>
</dbReference>
<dbReference type="InterPro" id="IPR005545">
    <property type="entry name" value="YCII"/>
</dbReference>
<dbReference type="Proteomes" id="UP001139353">
    <property type="component" value="Unassembled WGS sequence"/>
</dbReference>